<evidence type="ECO:0000313" key="9">
    <source>
        <dbReference type="EMBL" id="SPQ00879.1"/>
    </source>
</evidence>
<gene>
    <name evidence="9" type="ORF">NBG4_360018</name>
</gene>
<accession>A0A2U3QHP8</accession>
<protein>
    <recommendedName>
        <fullName evidence="8">Membrane transport protein MMPL domain-containing protein</fullName>
    </recommendedName>
</protein>
<dbReference type="OrthoDB" id="8477672at2"/>
<dbReference type="PANTHER" id="PTHR33406:SF6">
    <property type="entry name" value="MEMBRANE PROTEIN YDGH-RELATED"/>
    <property type="match status" value="1"/>
</dbReference>
<comment type="similarity">
    <text evidence="2">Belongs to the resistance-nodulation-cell division (RND) (TC 2.A.6) family. MmpL subfamily.</text>
</comment>
<keyword evidence="3" id="KW-1003">Cell membrane</keyword>
<dbReference type="Proteomes" id="UP000245125">
    <property type="component" value="Unassembled WGS sequence"/>
</dbReference>
<feature type="domain" description="Membrane transport protein MMPL" evidence="8">
    <location>
        <begin position="413"/>
        <end position="710"/>
    </location>
</feature>
<proteinExistence type="inferred from homology"/>
<keyword evidence="4 7" id="KW-0812">Transmembrane</keyword>
<evidence type="ECO:0000256" key="3">
    <source>
        <dbReference type="ARBA" id="ARBA00022475"/>
    </source>
</evidence>
<feature type="domain" description="Membrane transport protein MMPL" evidence="8">
    <location>
        <begin position="103"/>
        <end position="350"/>
    </location>
</feature>
<feature type="transmembrane region" description="Helical" evidence="7">
    <location>
        <begin position="189"/>
        <end position="207"/>
    </location>
</feature>
<dbReference type="GO" id="GO:0005886">
    <property type="term" value="C:plasma membrane"/>
    <property type="evidence" value="ECO:0007669"/>
    <property type="project" value="UniProtKB-SubCell"/>
</dbReference>
<feature type="transmembrane region" description="Helical" evidence="7">
    <location>
        <begin position="685"/>
        <end position="708"/>
    </location>
</feature>
<feature type="transmembrane region" description="Helical" evidence="7">
    <location>
        <begin position="611"/>
        <end position="635"/>
    </location>
</feature>
<feature type="transmembrane region" description="Helical" evidence="7">
    <location>
        <begin position="318"/>
        <end position="341"/>
    </location>
</feature>
<dbReference type="EMBL" id="OUUY01000082">
    <property type="protein sequence ID" value="SPQ00879.1"/>
    <property type="molecule type" value="Genomic_DNA"/>
</dbReference>
<evidence type="ECO:0000256" key="5">
    <source>
        <dbReference type="ARBA" id="ARBA00022989"/>
    </source>
</evidence>
<comment type="subcellular location">
    <subcellularLocation>
        <location evidence="1">Cell membrane</location>
        <topology evidence="1">Multi-pass membrane protein</topology>
    </subcellularLocation>
</comment>
<feature type="transmembrane region" description="Helical" evidence="7">
    <location>
        <begin position="214"/>
        <end position="236"/>
    </location>
</feature>
<evidence type="ECO:0000256" key="1">
    <source>
        <dbReference type="ARBA" id="ARBA00004651"/>
    </source>
</evidence>
<feature type="transmembrane region" description="Helical" evidence="7">
    <location>
        <begin position="12"/>
        <end position="34"/>
    </location>
</feature>
<sequence>MGRSGIQRVRFGLSYLLPFLAWGGLAIFLIYFVFRYVDLKPRVDENFFFSIDDPQFQTDQMINKLFFQEPEIILSAAGDIRSPVYLRRVENLTDELSKIPGVDTVQSLTKGPRKPEDASKSPLWSRVLISQDLTASFVYVFIKQDASLENCVLQLEEIKQRFNSPDFRVMVSGAPYIVELIQRNLLRDLKVFSIAAFCVFGLSGLVISRSIPMVLGTLIACTNASAVTLLLTHTFHIPVGPLTANLSTIVFVLTLTHMVFMTYNWKHIIEKREVGAEKAWRLAVRVTLLPSFWSMLTALLGFLSLLSVPATPLRQLGLSGAMGTVIAFAAAYIIYPFFLGLQTRKSPRQEKTFHESTDSSPFFRNMHGRIVVALLLAAAIASIGLRKLDTEPSLFSYFKKGSEIRNSLEYIDQNGGSTPLNIVVANPDKIPLKMEETYPRLWGLHTALEHDPSVGSAMSLTLLLAEAKRLPLASLIPADLILKALETPLFGKTAIYYITKDRTKTLFILRMKESYGQSDRLANVERLKNTIRKHGFEPVMLGGTYLLYGELTKLVASSIVQGLPLLIFLFVVMGGIVSRSLRVALAMLISLGLIPLLMLGILGYLRVPLDIISAPAANIAVGIGVDAMIHTLIWVRRYSAGDMRSEASWASVCSRLWKPILYSMSVVCAGFGIFILSGFPPTQRFGFSVVLGTLLSPLPALFVLPWLATARTGRSSRRV</sequence>
<evidence type="ECO:0000256" key="7">
    <source>
        <dbReference type="SAM" id="Phobius"/>
    </source>
</evidence>
<reference evidence="10" key="1">
    <citation type="submission" date="2018-03" db="EMBL/GenBank/DDBJ databases">
        <authorList>
            <person name="Zecchin S."/>
        </authorList>
    </citation>
    <scope>NUCLEOTIDE SEQUENCE [LARGE SCALE GENOMIC DNA]</scope>
</reference>
<evidence type="ECO:0000259" key="8">
    <source>
        <dbReference type="Pfam" id="PF03176"/>
    </source>
</evidence>
<keyword evidence="6 7" id="KW-0472">Membrane</keyword>
<feature type="transmembrane region" description="Helical" evidence="7">
    <location>
        <begin position="554"/>
        <end position="576"/>
    </location>
</feature>
<evidence type="ECO:0000256" key="2">
    <source>
        <dbReference type="ARBA" id="ARBA00010157"/>
    </source>
</evidence>
<feature type="transmembrane region" description="Helical" evidence="7">
    <location>
        <begin position="656"/>
        <end position="679"/>
    </location>
</feature>
<dbReference type="Pfam" id="PF03176">
    <property type="entry name" value="MMPL"/>
    <property type="match status" value="2"/>
</dbReference>
<name>A0A2U3QHP8_9BACT</name>
<feature type="transmembrane region" description="Helical" evidence="7">
    <location>
        <begin position="242"/>
        <end position="261"/>
    </location>
</feature>
<dbReference type="Gene3D" id="1.20.1640.10">
    <property type="entry name" value="Multidrug efflux transporter AcrB transmembrane domain"/>
    <property type="match status" value="2"/>
</dbReference>
<evidence type="ECO:0000313" key="10">
    <source>
        <dbReference type="Proteomes" id="UP000245125"/>
    </source>
</evidence>
<dbReference type="AlphaFoldDB" id="A0A2U3QHP8"/>
<keyword evidence="10" id="KW-1185">Reference proteome</keyword>
<dbReference type="InterPro" id="IPR004869">
    <property type="entry name" value="MMPL_dom"/>
</dbReference>
<evidence type="ECO:0000256" key="4">
    <source>
        <dbReference type="ARBA" id="ARBA00022692"/>
    </source>
</evidence>
<organism evidence="9 10">
    <name type="scientific">Candidatus Sulfobium mesophilum</name>
    <dbReference type="NCBI Taxonomy" id="2016548"/>
    <lineage>
        <taxon>Bacteria</taxon>
        <taxon>Pseudomonadati</taxon>
        <taxon>Nitrospirota</taxon>
        <taxon>Nitrospiria</taxon>
        <taxon>Nitrospirales</taxon>
        <taxon>Nitrospiraceae</taxon>
        <taxon>Candidatus Sulfobium</taxon>
    </lineage>
</organism>
<keyword evidence="5 7" id="KW-1133">Transmembrane helix</keyword>
<dbReference type="InterPro" id="IPR050545">
    <property type="entry name" value="Mycobact_MmpL"/>
</dbReference>
<feature type="transmembrane region" description="Helical" evidence="7">
    <location>
        <begin position="282"/>
        <end position="306"/>
    </location>
</feature>
<feature type="transmembrane region" description="Helical" evidence="7">
    <location>
        <begin position="583"/>
        <end position="605"/>
    </location>
</feature>
<dbReference type="SUPFAM" id="SSF82866">
    <property type="entry name" value="Multidrug efflux transporter AcrB transmembrane domain"/>
    <property type="match status" value="2"/>
</dbReference>
<evidence type="ECO:0000256" key="6">
    <source>
        <dbReference type="ARBA" id="ARBA00023136"/>
    </source>
</evidence>
<dbReference type="PANTHER" id="PTHR33406">
    <property type="entry name" value="MEMBRANE PROTEIN MJ1562-RELATED"/>
    <property type="match status" value="1"/>
</dbReference>
<feature type="transmembrane region" description="Helical" evidence="7">
    <location>
        <begin position="370"/>
        <end position="388"/>
    </location>
</feature>